<keyword evidence="2 4" id="KW-0863">Zinc-finger</keyword>
<reference evidence="7 8" key="1">
    <citation type="submission" date="2024-11" db="EMBL/GenBank/DDBJ databases">
        <title>A near-complete genome assembly of Cinchona calisaya.</title>
        <authorList>
            <person name="Lian D.C."/>
            <person name="Zhao X.W."/>
            <person name="Wei L."/>
        </authorList>
    </citation>
    <scope>NUCLEOTIDE SEQUENCE [LARGE SCALE GENOMIC DNA]</scope>
    <source>
        <tissue evidence="7">Nenye</tissue>
    </source>
</reference>
<evidence type="ECO:0000256" key="4">
    <source>
        <dbReference type="PROSITE-ProRule" id="PRU00325"/>
    </source>
</evidence>
<evidence type="ECO:0000256" key="3">
    <source>
        <dbReference type="ARBA" id="ARBA00022833"/>
    </source>
</evidence>
<dbReference type="Pfam" id="PF04434">
    <property type="entry name" value="SWIM"/>
    <property type="match status" value="1"/>
</dbReference>
<accession>A0ABD2Z3H1</accession>
<keyword evidence="3" id="KW-0862">Zinc</keyword>
<dbReference type="SMART" id="SM00575">
    <property type="entry name" value="ZnF_PMZ"/>
    <property type="match status" value="1"/>
</dbReference>
<dbReference type="InterPro" id="IPR006564">
    <property type="entry name" value="Znf_PMZ"/>
</dbReference>
<feature type="domain" description="SWIM-type" evidence="6">
    <location>
        <begin position="249"/>
        <end position="281"/>
    </location>
</feature>
<dbReference type="Proteomes" id="UP001630127">
    <property type="component" value="Unassembled WGS sequence"/>
</dbReference>
<proteinExistence type="predicted"/>
<evidence type="ECO:0000259" key="6">
    <source>
        <dbReference type="PROSITE" id="PS50966"/>
    </source>
</evidence>
<evidence type="ECO:0000256" key="5">
    <source>
        <dbReference type="SAM" id="MobiDB-lite"/>
    </source>
</evidence>
<feature type="region of interest" description="Disordered" evidence="5">
    <location>
        <begin position="15"/>
        <end position="37"/>
    </location>
</feature>
<comment type="caution">
    <text evidence="7">The sequence shown here is derived from an EMBL/GenBank/DDBJ whole genome shotgun (WGS) entry which is preliminary data.</text>
</comment>
<evidence type="ECO:0000256" key="2">
    <source>
        <dbReference type="ARBA" id="ARBA00022771"/>
    </source>
</evidence>
<dbReference type="GO" id="GO:0008270">
    <property type="term" value="F:zinc ion binding"/>
    <property type="evidence" value="ECO:0007669"/>
    <property type="project" value="UniProtKB-KW"/>
</dbReference>
<name>A0ABD2Z3H1_9GENT</name>
<gene>
    <name evidence="7" type="ORF">ACH5RR_025664</name>
</gene>
<dbReference type="PANTHER" id="PTHR31973">
    <property type="entry name" value="POLYPROTEIN, PUTATIVE-RELATED"/>
    <property type="match status" value="1"/>
</dbReference>
<organism evidence="7 8">
    <name type="scientific">Cinchona calisaya</name>
    <dbReference type="NCBI Taxonomy" id="153742"/>
    <lineage>
        <taxon>Eukaryota</taxon>
        <taxon>Viridiplantae</taxon>
        <taxon>Streptophyta</taxon>
        <taxon>Embryophyta</taxon>
        <taxon>Tracheophyta</taxon>
        <taxon>Spermatophyta</taxon>
        <taxon>Magnoliopsida</taxon>
        <taxon>eudicotyledons</taxon>
        <taxon>Gunneridae</taxon>
        <taxon>Pentapetalae</taxon>
        <taxon>asterids</taxon>
        <taxon>lamiids</taxon>
        <taxon>Gentianales</taxon>
        <taxon>Rubiaceae</taxon>
        <taxon>Cinchonoideae</taxon>
        <taxon>Cinchoneae</taxon>
        <taxon>Cinchona</taxon>
    </lineage>
</organism>
<feature type="region of interest" description="Disordered" evidence="5">
    <location>
        <begin position="287"/>
        <end position="320"/>
    </location>
</feature>
<evidence type="ECO:0000313" key="7">
    <source>
        <dbReference type="EMBL" id="KAL3512947.1"/>
    </source>
</evidence>
<keyword evidence="1" id="KW-0479">Metal-binding</keyword>
<dbReference type="InterPro" id="IPR007527">
    <property type="entry name" value="Znf_SWIM"/>
</dbReference>
<evidence type="ECO:0000256" key="1">
    <source>
        <dbReference type="ARBA" id="ARBA00022723"/>
    </source>
</evidence>
<evidence type="ECO:0000313" key="8">
    <source>
        <dbReference type="Proteomes" id="UP001630127"/>
    </source>
</evidence>
<sequence>MSGLNDDLDLINVEDTNSEYDSSSRDNLRSINGSSYDEQNGTRKSYLVFNEKLAAELYEAEFSITTSLIVTTFAKKVSEELNVEFALRQAYRTKQKILDKIEGTYIEQFAKLEDYCGELRNKLPQAEHKHCVQHLYNNFKFHHRGLALKDRLWKYARASFKNAFIAEIEKMQEDECAVWLWLSDKEPKHWSRLHFRTYVKCDIVVNNICFFCPKTKKRLEKYKVKQKKCIPRLSSGMKYQVSRIYGDQFSVDLGTKTCSCRQWELKGIPCNHAGACIFRRRDKPESATCPKRKRDLEKNGGEDGEENDDAAKEEDNMQQPMRGVSIEEVEFGQNSETVVRVHNADSGQSRRVKGAIRKHVKWALENPRKRKTTANPKEGSHKEARQKTLRPLLPSWQRIRSTEIIPDVQPQQTIANAYIFSQLLMSLSNTTHFGFVIF</sequence>
<dbReference type="EMBL" id="JBJUIK010000011">
    <property type="protein sequence ID" value="KAL3512947.1"/>
    <property type="molecule type" value="Genomic_DNA"/>
</dbReference>
<keyword evidence="8" id="KW-1185">Reference proteome</keyword>
<dbReference type="PANTHER" id="PTHR31973:SF187">
    <property type="entry name" value="MUTATOR TRANSPOSASE MUDRA PROTEIN"/>
    <property type="match status" value="1"/>
</dbReference>
<protein>
    <recommendedName>
        <fullName evidence="6">SWIM-type domain-containing protein</fullName>
    </recommendedName>
</protein>
<dbReference type="AlphaFoldDB" id="A0ABD2Z3H1"/>
<dbReference type="PROSITE" id="PS50966">
    <property type="entry name" value="ZF_SWIM"/>
    <property type="match status" value="1"/>
</dbReference>